<sequence>MNESETERTFQQTKAACTRRITTRFQQFNSPVAPDEWS</sequence>
<protein>
    <submittedName>
        <fullName evidence="1">Uncharacterized protein</fullName>
    </submittedName>
</protein>
<reference evidence="2" key="1">
    <citation type="submission" date="2015-07" db="EMBL/GenBank/DDBJ databases">
        <title>Genome sequencing of Sunxiuqinia dokdonensis strain SK.</title>
        <authorList>
            <person name="Ahn S."/>
            <person name="Kim B.-C."/>
        </authorList>
    </citation>
    <scope>NUCLEOTIDE SEQUENCE [LARGE SCALE GENOMIC DNA]</scope>
    <source>
        <strain evidence="2">SK</strain>
    </source>
</reference>
<organism evidence="1 2">
    <name type="scientific">Sunxiuqinia dokdonensis</name>
    <dbReference type="NCBI Taxonomy" id="1409788"/>
    <lineage>
        <taxon>Bacteria</taxon>
        <taxon>Pseudomonadati</taxon>
        <taxon>Bacteroidota</taxon>
        <taxon>Bacteroidia</taxon>
        <taxon>Marinilabiliales</taxon>
        <taxon>Prolixibacteraceae</taxon>
        <taxon>Sunxiuqinia</taxon>
    </lineage>
</organism>
<keyword evidence="2" id="KW-1185">Reference proteome</keyword>
<accession>A0A0L8V2Z7</accession>
<proteinExistence type="predicted"/>
<evidence type="ECO:0000313" key="2">
    <source>
        <dbReference type="Proteomes" id="UP000036958"/>
    </source>
</evidence>
<name>A0A0L8V2Z7_9BACT</name>
<comment type="caution">
    <text evidence="1">The sequence shown here is derived from an EMBL/GenBank/DDBJ whole genome shotgun (WGS) entry which is preliminary data.</text>
</comment>
<dbReference type="AlphaFoldDB" id="A0A0L8V2Z7"/>
<dbReference type="Proteomes" id="UP000036958">
    <property type="component" value="Unassembled WGS sequence"/>
</dbReference>
<evidence type="ECO:0000313" key="1">
    <source>
        <dbReference type="EMBL" id="KOH42875.1"/>
    </source>
</evidence>
<gene>
    <name evidence="1" type="ORF">NC99_43180</name>
</gene>
<dbReference type="EMBL" id="LGIA01000208">
    <property type="protein sequence ID" value="KOH42875.1"/>
    <property type="molecule type" value="Genomic_DNA"/>
</dbReference>